<dbReference type="GO" id="GO:0044038">
    <property type="term" value="P:cell wall macromolecule biosynthetic process"/>
    <property type="evidence" value="ECO:0007669"/>
    <property type="project" value="TreeGrafter"/>
</dbReference>
<dbReference type="InterPro" id="IPR018480">
    <property type="entry name" value="PNAcMuramoyl-5peptid_Trfase_CS"/>
</dbReference>
<protein>
    <submittedName>
        <fullName evidence="9">Glycosyl transferase</fullName>
    </submittedName>
</protein>
<feature type="transmembrane region" description="Helical" evidence="8">
    <location>
        <begin position="214"/>
        <end position="230"/>
    </location>
</feature>
<feature type="transmembrane region" description="Helical" evidence="8">
    <location>
        <begin position="183"/>
        <end position="202"/>
    </location>
</feature>
<dbReference type="InterPro" id="IPR000715">
    <property type="entry name" value="Glycosyl_transferase_4"/>
</dbReference>
<dbReference type="EMBL" id="CP016893">
    <property type="protein sequence ID" value="AST57214.1"/>
    <property type="molecule type" value="Genomic_DNA"/>
</dbReference>
<keyword evidence="3 9" id="KW-0808">Transferase</keyword>
<feature type="transmembrane region" description="Helical" evidence="8">
    <location>
        <begin position="288"/>
        <end position="308"/>
    </location>
</feature>
<sequence length="344" mass="36368">MGIYILSFVVAFVVALMATPAAKKLAYKIGAIDIPKDKRRVHKKPVPLIGGLAIYLGTILSILLFLPKSQTNFGIIAGSTIIVVLGIFDDKYELSAKIKLLGQLLASLVVVLSGVKIEWLTNPFGDGMINIGVFAIPLSIFWIVGITNAMNLIDGLDGLAAGIASISSGSLFVVSLLNGRYETAVITAAVTGAALGFLPYNFNPAKIFMGDTGAMFLGFILSAVSIQGAVKSAAAIAIAVPILALGVPVFDTTFAIIRRIANKKPIMEADKGHLHHRLLALGLTQRQAVFVMYGVSLFLGLSAILISFTNGAKGYIILIIAILAVLWGADKMGLYGHKAKNMNV</sequence>
<feature type="transmembrane region" description="Helical" evidence="8">
    <location>
        <begin position="6"/>
        <end position="26"/>
    </location>
</feature>
<dbReference type="GO" id="GO:0016780">
    <property type="term" value="F:phosphotransferase activity, for other substituted phosphate groups"/>
    <property type="evidence" value="ECO:0007669"/>
    <property type="project" value="InterPro"/>
</dbReference>
<organism evidence="9 10">
    <name type="scientific">Thermoanaerobacterium thermosaccharolyticum</name>
    <name type="common">Clostridium thermosaccharolyticum</name>
    <dbReference type="NCBI Taxonomy" id="1517"/>
    <lineage>
        <taxon>Bacteria</taxon>
        <taxon>Bacillati</taxon>
        <taxon>Bacillota</taxon>
        <taxon>Clostridia</taxon>
        <taxon>Thermoanaerobacterales</taxon>
        <taxon>Thermoanaerobacteraceae</taxon>
        <taxon>Thermoanaerobacterium</taxon>
    </lineage>
</organism>
<evidence type="ECO:0000256" key="6">
    <source>
        <dbReference type="ARBA" id="ARBA00023136"/>
    </source>
</evidence>
<dbReference type="GO" id="GO:0071555">
    <property type="term" value="P:cell wall organization"/>
    <property type="evidence" value="ECO:0007669"/>
    <property type="project" value="TreeGrafter"/>
</dbReference>
<keyword evidence="4 8" id="KW-0812">Transmembrane</keyword>
<gene>
    <name evidence="9" type="ORF">Thert_01108</name>
</gene>
<dbReference type="Proteomes" id="UP000214975">
    <property type="component" value="Chromosome"/>
</dbReference>
<keyword evidence="6 8" id="KW-0472">Membrane</keyword>
<dbReference type="RefSeq" id="WP_094397120.1">
    <property type="nucleotide sequence ID" value="NZ_CP016893.1"/>
</dbReference>
<feature type="transmembrane region" description="Helical" evidence="8">
    <location>
        <begin position="314"/>
        <end position="334"/>
    </location>
</feature>
<dbReference type="PANTHER" id="PTHR22926">
    <property type="entry name" value="PHOSPHO-N-ACETYLMURAMOYL-PENTAPEPTIDE-TRANSFERASE"/>
    <property type="match status" value="1"/>
</dbReference>
<dbReference type="GO" id="GO:0009103">
    <property type="term" value="P:lipopolysaccharide biosynthetic process"/>
    <property type="evidence" value="ECO:0007669"/>
    <property type="project" value="TreeGrafter"/>
</dbReference>
<evidence type="ECO:0000256" key="3">
    <source>
        <dbReference type="ARBA" id="ARBA00022679"/>
    </source>
</evidence>
<feature type="transmembrane region" description="Helical" evidence="8">
    <location>
        <begin position="72"/>
        <end position="88"/>
    </location>
</feature>
<feature type="transmembrane region" description="Helical" evidence="8">
    <location>
        <begin position="236"/>
        <end position="257"/>
    </location>
</feature>
<comment type="cofactor">
    <cofactor evidence="7">
        <name>Mg(2+)</name>
        <dbReference type="ChEBI" id="CHEBI:18420"/>
    </cofactor>
</comment>
<evidence type="ECO:0000313" key="10">
    <source>
        <dbReference type="Proteomes" id="UP000214975"/>
    </source>
</evidence>
<proteinExistence type="predicted"/>
<feature type="transmembrane region" description="Helical" evidence="8">
    <location>
        <begin position="100"/>
        <end position="121"/>
    </location>
</feature>
<feature type="transmembrane region" description="Helical" evidence="8">
    <location>
        <begin position="158"/>
        <end position="177"/>
    </location>
</feature>
<evidence type="ECO:0000256" key="1">
    <source>
        <dbReference type="ARBA" id="ARBA00004651"/>
    </source>
</evidence>
<name>A0A223HY55_THETR</name>
<comment type="subcellular location">
    <subcellularLocation>
        <location evidence="1">Cell membrane</location>
        <topology evidence="1">Multi-pass membrane protein</topology>
    </subcellularLocation>
</comment>
<feature type="binding site" evidence="7">
    <location>
        <position position="151"/>
    </location>
    <ligand>
        <name>Mg(2+)</name>
        <dbReference type="ChEBI" id="CHEBI:18420"/>
    </ligand>
</feature>
<evidence type="ECO:0000256" key="5">
    <source>
        <dbReference type="ARBA" id="ARBA00022989"/>
    </source>
</evidence>
<evidence type="ECO:0000256" key="7">
    <source>
        <dbReference type="PIRSR" id="PIRSR600715-1"/>
    </source>
</evidence>
<dbReference type="GO" id="GO:0005886">
    <property type="term" value="C:plasma membrane"/>
    <property type="evidence" value="ECO:0007669"/>
    <property type="project" value="UniProtKB-SubCell"/>
</dbReference>
<dbReference type="PROSITE" id="PS01348">
    <property type="entry name" value="MRAY_2"/>
    <property type="match status" value="1"/>
</dbReference>
<keyword evidence="2" id="KW-1003">Cell membrane</keyword>
<dbReference type="Pfam" id="PF00953">
    <property type="entry name" value="Glycos_transf_4"/>
    <property type="match status" value="1"/>
</dbReference>
<keyword evidence="7" id="KW-0479">Metal-binding</keyword>
<dbReference type="AlphaFoldDB" id="A0A223HY55"/>
<keyword evidence="5 8" id="KW-1133">Transmembrane helix</keyword>
<feature type="transmembrane region" description="Helical" evidence="8">
    <location>
        <begin position="46"/>
        <end position="66"/>
    </location>
</feature>
<feature type="binding site" evidence="7">
    <location>
        <position position="211"/>
    </location>
    <ligand>
        <name>Mg(2+)</name>
        <dbReference type="ChEBI" id="CHEBI:18420"/>
    </ligand>
</feature>
<evidence type="ECO:0000313" key="9">
    <source>
        <dbReference type="EMBL" id="AST57214.1"/>
    </source>
</evidence>
<reference evidence="9 10" key="1">
    <citation type="submission" date="2016-08" db="EMBL/GenBank/DDBJ databases">
        <title>A novel genetic cassette of butanologenic Thermoanaerobacterium thermosaccharolyticum that directly convert cellulose to butanol.</title>
        <authorList>
            <person name="Li T."/>
            <person name="He J."/>
        </authorList>
    </citation>
    <scope>NUCLEOTIDE SEQUENCE [LARGE SCALE GENOMIC DNA]</scope>
    <source>
        <strain evidence="9 10">TG57</strain>
    </source>
</reference>
<evidence type="ECO:0000256" key="4">
    <source>
        <dbReference type="ARBA" id="ARBA00022692"/>
    </source>
</evidence>
<accession>A0A223HY55</accession>
<keyword evidence="7" id="KW-0460">Magnesium</keyword>
<feature type="transmembrane region" description="Helical" evidence="8">
    <location>
        <begin position="127"/>
        <end position="146"/>
    </location>
</feature>
<dbReference type="GO" id="GO:0046872">
    <property type="term" value="F:metal ion binding"/>
    <property type="evidence" value="ECO:0007669"/>
    <property type="project" value="UniProtKB-KW"/>
</dbReference>
<evidence type="ECO:0000256" key="2">
    <source>
        <dbReference type="ARBA" id="ARBA00022475"/>
    </source>
</evidence>
<dbReference type="PANTHER" id="PTHR22926:SF3">
    <property type="entry name" value="UNDECAPRENYL-PHOSPHATE ALPHA-N-ACETYLGLUCOSAMINYL 1-PHOSPHATE TRANSFERASE"/>
    <property type="match status" value="1"/>
</dbReference>
<evidence type="ECO:0000256" key="8">
    <source>
        <dbReference type="SAM" id="Phobius"/>
    </source>
</evidence>
<dbReference type="CDD" id="cd06853">
    <property type="entry name" value="GT_WecA_like"/>
    <property type="match status" value="1"/>
</dbReference>